<dbReference type="SMART" id="SM00501">
    <property type="entry name" value="BRIGHT"/>
    <property type="match status" value="1"/>
</dbReference>
<dbReference type="STRING" id="49390.A0A068UQ81"/>
<sequence length="1888" mass="214501">MGKGRPRAVEKVVLGPSTCVLSSGSLNVPAGPVYYPTEDEFRDPLEFIDKIRPEAEQYGICKIVPPKCWKPPFGLDLDSFTFPTKTQEIHKLQARCSSCDPKTFKLEYNRFLEEHCSRKAKKRVVFEGGDLDLCKLFNAVKRFGGYDKVVKNKKWGEVFRFVRPNGKITDCAKHVLSQLYLEHLCEYEEYYCNINKGKEKTCKRGLQGGRKRGREIEVSSFKRMRKNSEGEKVEVRKQEKEEFDQICEQCRSGLHGEVMLLCDRCNKGWHIYCLSPPLKQVPLGNWYCLECLNSEKESFGFVPGKEFSLEAFRRVAERAKKKWFGSTPTSRVQLEKKFWEIVEGSVGEVEVMYGSDLDTSVYGSGFPRVADQRPSSVEAEVWDEYCASPWNLNNLPKLPGSMLQAVHHGIAGVMVPWLYIGMLFSSFCWHFEDHCFYSMNYLHWGEPKCWYSVPGSEACAFEKVMKNSLPDLFDAQPDLLFQLVTMLNPSVLQESGVPVYSVLQEPGNFIITFPRSYHGGFNLGLNCAEAVNFAPADWLPYGGCGAELYKLYRKPAVLSHEELLCVVAKSNFDSRASVCLRKELIRVYENEKVWREQLWKNGILRSSTMSPRKRPEHVGSEEDPTCIICQQFLYLSAVVCRCRPSAFVCVEHWEHLCECKASKHRLLYRHTLADLKALVLMTDKLSSGDQDRSLQGQLSSSNESVALSKKIKGGCITHVQLAERWLSKSCKILQRPYSADSYASAIKEAEQFLWAGSEMDPVRDTVKNLIEAQNWAQDVRDSLSKLESWSHDCHQGTGRVQMDHVNKLLSVDPVPCKLPCHLKLKEYQQEAAKLIEEIDRALPMCGKVSVTDWEILYSKTCVSPMYVKESEKLFQRMSSVKVWVESVRKCFNEKLPGAVNADILYELQAQMLELKVQLPESEILLDLITQVESCRSRCNEILKDSISLKELQLLIEGYDDFTFDIPELTLLRCYHHDAMSWKSRANQVLANIDCREDQENVVDELTSIQRDGVSLKVRVEELPLVDIELKKACCRVNGLKALQSKVQMNLLEELMEEATMLQIEKEKPFVDISAVLVVAKHWEEKAKDVLNQEAGMSEFEDILRISEDIRVILPSLDDVKDAMSMTKTWLSKSKPFLFSDSSVSHASSSLLQLDTLKELVSDSKFLKISLREREMLQTILKQCMEWEQNAYSLLNVAVSLLNTDVMPCGISGSLVSKIESQLLLLKSITQAGLKFEFAAMPKLQDACSTLQWCSKALSFWNVIPTLQEAEACLEDSHHLPVTFASCTLRTSLFSGIDWLRKALEILPPCSSRQIKLSDAVEVLELSEKTVVSFPLMIGHIQKAVEKHNLWLERVHLFFNQDCSDRSWLSLLHLKEVGSTNAFNCPELDMVLAEVQKVEQWKQHCRNVAGASAGDANLLTSSLLEIKKSLDRSFYIYNKFNCCKTTALCICCSQNSDDQKLVNCYICNDCFHLQCSGSSLEDAKSDTTYVCPYCMFVRSGKISRSRCGILRFGRKCPDLNKLIELLSDAEGLCLWIEERSVLDQIVKKALECRACLREIVDYALSYQDRDLSGFSDKLVVALKALDSAGICDGEGNSKFELVLARNSWKVRAQKLLNGPQKPSLQQVQRHLKEGLAINVPPEDYYTRRLTEVKHIGLQWADTAKKVSMDGGALGLDKVFDLIAQGEDLPLVCEKELKLLRDRSMLYCICRRPYDQRAMIACDNCDEWYHFDCIKLSSPPKTYMCPACDSHAGEDACSSTPMTQERQVPSALNTSHLLEGAFGVFSLYVQFVALGCYRQKTIDSLVLSSRSTSGRVEEPQTPSPSRTEFRKKSGSTKSSRKSHVPVIKDASRHASGIERLLWRNRKPFRRLARKRAELKSLSPFIYVRNS</sequence>
<evidence type="ECO:0000256" key="8">
    <source>
        <dbReference type="SAM" id="MobiDB-lite"/>
    </source>
</evidence>
<feature type="domain" description="ARID" evidence="10">
    <location>
        <begin position="98"/>
        <end position="192"/>
    </location>
</feature>
<evidence type="ECO:0000256" key="7">
    <source>
        <dbReference type="PROSITE-ProRule" id="PRU00146"/>
    </source>
</evidence>
<evidence type="ECO:0000259" key="11">
    <source>
        <dbReference type="PROSITE" id="PS51183"/>
    </source>
</evidence>
<evidence type="ECO:0000259" key="9">
    <source>
        <dbReference type="PROSITE" id="PS50016"/>
    </source>
</evidence>
<evidence type="ECO:0008006" key="15">
    <source>
        <dbReference type="Google" id="ProtNLM"/>
    </source>
</evidence>
<protein>
    <recommendedName>
        <fullName evidence="15">[Histone H3]-trimethyl-L-lysine(4) demethylase</fullName>
    </recommendedName>
</protein>
<dbReference type="PROSITE" id="PS51184">
    <property type="entry name" value="JMJC"/>
    <property type="match status" value="1"/>
</dbReference>
<dbReference type="SUPFAM" id="SSF51197">
    <property type="entry name" value="Clavaminate synthase-like"/>
    <property type="match status" value="1"/>
</dbReference>
<dbReference type="Pfam" id="PF01388">
    <property type="entry name" value="ARID"/>
    <property type="match status" value="1"/>
</dbReference>
<dbReference type="InterPro" id="IPR019786">
    <property type="entry name" value="Zinc_finger_PHD-type_CS"/>
</dbReference>
<evidence type="ECO:0000313" key="13">
    <source>
        <dbReference type="EMBL" id="CDP09743.1"/>
    </source>
</evidence>
<evidence type="ECO:0000256" key="1">
    <source>
        <dbReference type="ARBA" id="ARBA00004123"/>
    </source>
</evidence>
<gene>
    <name evidence="13" type="ORF">GSCOC_T00030196001</name>
</gene>
<dbReference type="Gene3D" id="3.30.40.10">
    <property type="entry name" value="Zinc/RING finger domain, C3HC4 (zinc finger)"/>
    <property type="match status" value="3"/>
</dbReference>
<evidence type="ECO:0000256" key="2">
    <source>
        <dbReference type="ARBA" id="ARBA00022723"/>
    </source>
</evidence>
<evidence type="ECO:0000259" key="12">
    <source>
        <dbReference type="PROSITE" id="PS51184"/>
    </source>
</evidence>
<name>A0A068UQ81_COFCA</name>
<evidence type="ECO:0000256" key="6">
    <source>
        <dbReference type="ARBA" id="ARBA00023242"/>
    </source>
</evidence>
<dbReference type="Proteomes" id="UP000295252">
    <property type="component" value="Chromosome X"/>
</dbReference>
<dbReference type="PROSITE" id="PS50016">
    <property type="entry name" value="ZF_PHD_2"/>
    <property type="match status" value="3"/>
</dbReference>
<dbReference type="GO" id="GO:0010468">
    <property type="term" value="P:regulation of gene expression"/>
    <property type="evidence" value="ECO:0007669"/>
    <property type="project" value="TreeGrafter"/>
</dbReference>
<feature type="domain" description="PHD-type" evidence="9">
    <location>
        <begin position="244"/>
        <end position="294"/>
    </location>
</feature>
<dbReference type="InterPro" id="IPR036431">
    <property type="entry name" value="ARID_dom_sf"/>
</dbReference>
<dbReference type="InterPro" id="IPR001606">
    <property type="entry name" value="ARID_dom"/>
</dbReference>
<feature type="domain" description="PHD-type" evidence="9">
    <location>
        <begin position="1445"/>
        <end position="1496"/>
    </location>
</feature>
<dbReference type="CDD" id="cd15543">
    <property type="entry name" value="PHD_RSF1"/>
    <property type="match status" value="1"/>
</dbReference>
<dbReference type="SMART" id="SM00545">
    <property type="entry name" value="JmjN"/>
    <property type="match status" value="1"/>
</dbReference>
<evidence type="ECO:0000256" key="4">
    <source>
        <dbReference type="ARBA" id="ARBA00022771"/>
    </source>
</evidence>
<dbReference type="InterPro" id="IPR004198">
    <property type="entry name" value="Znf_C5HC2"/>
</dbReference>
<dbReference type="GO" id="GO:0005634">
    <property type="term" value="C:nucleus"/>
    <property type="evidence" value="ECO:0007669"/>
    <property type="project" value="UniProtKB-SubCell"/>
</dbReference>
<keyword evidence="3" id="KW-0677">Repeat</keyword>
<dbReference type="FunFam" id="2.60.120.650:FF:000042">
    <property type="entry name" value="Transcription factor jumonji (JmjC) domain-containing protein"/>
    <property type="match status" value="1"/>
</dbReference>
<dbReference type="InterPro" id="IPR019787">
    <property type="entry name" value="Znf_PHD-finger"/>
</dbReference>
<evidence type="ECO:0000259" key="10">
    <source>
        <dbReference type="PROSITE" id="PS51011"/>
    </source>
</evidence>
<reference evidence="14" key="1">
    <citation type="journal article" date="2014" name="Science">
        <title>The coffee genome provides insight into the convergent evolution of caffeine biosynthesis.</title>
        <authorList>
            <person name="Denoeud F."/>
            <person name="Carretero-Paulet L."/>
            <person name="Dereeper A."/>
            <person name="Droc G."/>
            <person name="Guyot R."/>
            <person name="Pietrella M."/>
            <person name="Zheng C."/>
            <person name="Alberti A."/>
            <person name="Anthony F."/>
            <person name="Aprea G."/>
            <person name="Aury J.M."/>
            <person name="Bento P."/>
            <person name="Bernard M."/>
            <person name="Bocs S."/>
            <person name="Campa C."/>
            <person name="Cenci A."/>
            <person name="Combes M.C."/>
            <person name="Crouzillat D."/>
            <person name="Da Silva C."/>
            <person name="Daddiego L."/>
            <person name="De Bellis F."/>
            <person name="Dussert S."/>
            <person name="Garsmeur O."/>
            <person name="Gayraud T."/>
            <person name="Guignon V."/>
            <person name="Jahn K."/>
            <person name="Jamilloux V."/>
            <person name="Joet T."/>
            <person name="Labadie K."/>
            <person name="Lan T."/>
            <person name="Leclercq J."/>
            <person name="Lepelley M."/>
            <person name="Leroy T."/>
            <person name="Li L.T."/>
            <person name="Librado P."/>
            <person name="Lopez L."/>
            <person name="Munoz A."/>
            <person name="Noel B."/>
            <person name="Pallavicini A."/>
            <person name="Perrotta G."/>
            <person name="Poncet V."/>
            <person name="Pot D."/>
            <person name="Priyono X."/>
            <person name="Rigoreau M."/>
            <person name="Rouard M."/>
            <person name="Rozas J."/>
            <person name="Tranchant-Dubreuil C."/>
            <person name="VanBuren R."/>
            <person name="Zhang Q."/>
            <person name="Andrade A.C."/>
            <person name="Argout X."/>
            <person name="Bertrand B."/>
            <person name="de Kochko A."/>
            <person name="Graziosi G."/>
            <person name="Henry R.J."/>
            <person name="Jayarama X."/>
            <person name="Ming R."/>
            <person name="Nagai C."/>
            <person name="Rounsley S."/>
            <person name="Sankoff D."/>
            <person name="Giuliano G."/>
            <person name="Albert V.A."/>
            <person name="Wincker P."/>
            <person name="Lashermes P."/>
        </authorList>
    </citation>
    <scope>NUCLEOTIDE SEQUENCE [LARGE SCALE GENOMIC DNA]</scope>
    <source>
        <strain evidence="14">cv. DH200-94</strain>
    </source>
</reference>
<organism evidence="13 14">
    <name type="scientific">Coffea canephora</name>
    <name type="common">Robusta coffee</name>
    <dbReference type="NCBI Taxonomy" id="49390"/>
    <lineage>
        <taxon>Eukaryota</taxon>
        <taxon>Viridiplantae</taxon>
        <taxon>Streptophyta</taxon>
        <taxon>Embryophyta</taxon>
        <taxon>Tracheophyta</taxon>
        <taxon>Spermatophyta</taxon>
        <taxon>Magnoliopsida</taxon>
        <taxon>eudicotyledons</taxon>
        <taxon>Gunneridae</taxon>
        <taxon>Pentapetalae</taxon>
        <taxon>asterids</taxon>
        <taxon>lamiids</taxon>
        <taxon>Gentianales</taxon>
        <taxon>Rubiaceae</taxon>
        <taxon>Ixoroideae</taxon>
        <taxon>Gardenieae complex</taxon>
        <taxon>Bertiereae - Coffeeae clade</taxon>
        <taxon>Coffeeae</taxon>
        <taxon>Coffea</taxon>
    </lineage>
</organism>
<dbReference type="GO" id="GO:0008270">
    <property type="term" value="F:zinc ion binding"/>
    <property type="evidence" value="ECO:0007669"/>
    <property type="project" value="UniProtKB-KW"/>
</dbReference>
<dbReference type="CDD" id="cd16100">
    <property type="entry name" value="ARID"/>
    <property type="match status" value="1"/>
</dbReference>
<feature type="compositionally biased region" description="Basic residues" evidence="8">
    <location>
        <begin position="1830"/>
        <end position="1841"/>
    </location>
</feature>
<dbReference type="Gene3D" id="2.60.120.650">
    <property type="entry name" value="Cupin"/>
    <property type="match status" value="1"/>
</dbReference>
<dbReference type="Pfam" id="PF02375">
    <property type="entry name" value="JmjN"/>
    <property type="match status" value="1"/>
</dbReference>
<dbReference type="PhylomeDB" id="A0A068UQ81"/>
<proteinExistence type="predicted"/>
<accession>A0A068UQ81</accession>
<keyword evidence="5" id="KW-0862">Zinc</keyword>
<keyword evidence="4 7" id="KW-0863">Zinc-finger</keyword>
<dbReference type="SUPFAM" id="SSF57903">
    <property type="entry name" value="FYVE/PHD zinc finger"/>
    <property type="match status" value="3"/>
</dbReference>
<dbReference type="InterPro" id="IPR003349">
    <property type="entry name" value="JmjN"/>
</dbReference>
<dbReference type="SMART" id="SM00249">
    <property type="entry name" value="PHD"/>
    <property type="match status" value="3"/>
</dbReference>
<dbReference type="Gramene" id="CDP09743">
    <property type="protein sequence ID" value="CDP09743"/>
    <property type="gene ID" value="GSCOC_T00030196001"/>
</dbReference>
<dbReference type="InterPro" id="IPR013637">
    <property type="entry name" value="Lys_sp_deMease-like_dom"/>
</dbReference>
<evidence type="ECO:0000256" key="3">
    <source>
        <dbReference type="ARBA" id="ARBA00022737"/>
    </source>
</evidence>
<dbReference type="SMART" id="SM00558">
    <property type="entry name" value="JmjC"/>
    <property type="match status" value="1"/>
</dbReference>
<dbReference type="GO" id="GO:0003677">
    <property type="term" value="F:DNA binding"/>
    <property type="evidence" value="ECO:0007669"/>
    <property type="project" value="InterPro"/>
</dbReference>
<feature type="domain" description="JmjN" evidence="11">
    <location>
        <begin position="31"/>
        <end position="72"/>
    </location>
</feature>
<dbReference type="SUPFAM" id="SSF46774">
    <property type="entry name" value="ARID-like"/>
    <property type="match status" value="1"/>
</dbReference>
<dbReference type="Gene3D" id="1.10.150.60">
    <property type="entry name" value="ARID DNA-binding domain"/>
    <property type="match status" value="1"/>
</dbReference>
<keyword evidence="2" id="KW-0479">Metal-binding</keyword>
<dbReference type="Pfam" id="PF02373">
    <property type="entry name" value="JmjC"/>
    <property type="match status" value="1"/>
</dbReference>
<dbReference type="SMART" id="SM01014">
    <property type="entry name" value="ARID"/>
    <property type="match status" value="1"/>
</dbReference>
<dbReference type="Pfam" id="PF02928">
    <property type="entry name" value="zf-C5HC2"/>
    <property type="match status" value="1"/>
</dbReference>
<dbReference type="PANTHER" id="PTHR10694:SF133">
    <property type="entry name" value="LYSINE-SPECIFIC DEMETHYLASE JMJ17"/>
    <property type="match status" value="1"/>
</dbReference>
<feature type="domain" description="JmjC" evidence="12">
    <location>
        <begin position="384"/>
        <end position="550"/>
    </location>
</feature>
<dbReference type="InterPro" id="IPR001965">
    <property type="entry name" value="Znf_PHD"/>
</dbReference>
<dbReference type="EMBL" id="HG739125">
    <property type="protein sequence ID" value="CDP09743.1"/>
    <property type="molecule type" value="Genomic_DNA"/>
</dbReference>
<keyword evidence="6" id="KW-0539">Nucleus</keyword>
<dbReference type="Pfam" id="PF00628">
    <property type="entry name" value="PHD"/>
    <property type="match status" value="2"/>
</dbReference>
<dbReference type="GO" id="GO:0000785">
    <property type="term" value="C:chromatin"/>
    <property type="evidence" value="ECO:0007669"/>
    <property type="project" value="TreeGrafter"/>
</dbReference>
<dbReference type="InterPro" id="IPR003347">
    <property type="entry name" value="JmjC_dom"/>
</dbReference>
<dbReference type="PANTHER" id="PTHR10694">
    <property type="entry name" value="LYSINE-SPECIFIC DEMETHYLASE"/>
    <property type="match status" value="1"/>
</dbReference>
<feature type="domain" description="PHD-type" evidence="9">
    <location>
        <begin position="1703"/>
        <end position="1749"/>
    </location>
</feature>
<dbReference type="InterPro" id="IPR013083">
    <property type="entry name" value="Znf_RING/FYVE/PHD"/>
</dbReference>
<evidence type="ECO:0000256" key="5">
    <source>
        <dbReference type="ARBA" id="ARBA00022833"/>
    </source>
</evidence>
<dbReference type="InParanoid" id="A0A068UQ81"/>
<dbReference type="FunFam" id="2.60.120.650:FF:000078">
    <property type="entry name" value="Predicted protein"/>
    <property type="match status" value="1"/>
</dbReference>
<dbReference type="PROSITE" id="PS01359">
    <property type="entry name" value="ZF_PHD_1"/>
    <property type="match status" value="3"/>
</dbReference>
<dbReference type="OMA" id="LWAGHEM"/>
<dbReference type="PROSITE" id="PS51183">
    <property type="entry name" value="JMJN"/>
    <property type="match status" value="1"/>
</dbReference>
<keyword evidence="14" id="KW-1185">Reference proteome</keyword>
<dbReference type="OrthoDB" id="1678912at2759"/>
<feature type="region of interest" description="Disordered" evidence="8">
    <location>
        <begin position="1807"/>
        <end position="1846"/>
    </location>
</feature>
<dbReference type="PROSITE" id="PS51011">
    <property type="entry name" value="ARID"/>
    <property type="match status" value="1"/>
</dbReference>
<comment type="subcellular location">
    <subcellularLocation>
        <location evidence="1">Nucleus</location>
    </subcellularLocation>
</comment>
<dbReference type="Pfam" id="PF08429">
    <property type="entry name" value="PLU-1"/>
    <property type="match status" value="1"/>
</dbReference>
<dbReference type="GO" id="GO:0032452">
    <property type="term" value="F:histone demethylase activity"/>
    <property type="evidence" value="ECO:0007669"/>
    <property type="project" value="TreeGrafter"/>
</dbReference>
<dbReference type="InterPro" id="IPR011011">
    <property type="entry name" value="Znf_FYVE_PHD"/>
</dbReference>
<evidence type="ECO:0000313" key="14">
    <source>
        <dbReference type="Proteomes" id="UP000295252"/>
    </source>
</evidence>